<dbReference type="GO" id="GO:0001725">
    <property type="term" value="C:stress fiber"/>
    <property type="evidence" value="ECO:0007669"/>
    <property type="project" value="UniProtKB-SubCell"/>
</dbReference>
<evidence type="ECO:0000256" key="14">
    <source>
        <dbReference type="SAM" id="MobiDB-lite"/>
    </source>
</evidence>
<feature type="compositionally biased region" description="Low complexity" evidence="14">
    <location>
        <begin position="43"/>
        <end position="55"/>
    </location>
</feature>
<comment type="subunit">
    <text evidence="13">Subunit of dynactin, a multiprotein complex part of a tripartite complex with dynein and a adapter, such as BICDL1, BICD2 or HOOK3. The dynactin complex is built around ACTR1A/ACTB filament and consists of an actin-related filament composed of a shoulder domain, a pointed end and a barbed end. Its length is defined by its flexible shoulder domain. The soulder is composed of 2 DCTN1 subunits, 4 DCTN2 and 2 DCTN3. The 4 DCNT2 (via N-terminus) bind the ACTR1A filament and act as molecular rulers to determine the length. The pointed end is important for binding dynein-dynactin cargo adapters. Consists of 4 subunits: ACTR10, DCNT4, DCTN5 and DCTN6. The barbed end is composed of a CAPZA1:CAPZB heterodimers, which binds ACTR1A/ACTB filament and dynactin and stabilizes dynactin. Interacts with ATP7B, but not ATP7A, in a copper-dependent manner. Interacts with ANK2; this interaction is required for localization at costameres. Interacts with N4BP2L1.</text>
</comment>
<dbReference type="PANTHER" id="PTHR13034:SF2">
    <property type="entry name" value="DYNACTIN SUBUNIT 4"/>
    <property type="match status" value="1"/>
</dbReference>
<keyword evidence="8" id="KW-0007">Acetylation</keyword>
<feature type="compositionally biased region" description="Pro residues" evidence="14">
    <location>
        <begin position="56"/>
        <end position="71"/>
    </location>
</feature>
<dbReference type="InterPro" id="IPR008603">
    <property type="entry name" value="DCTN4"/>
</dbReference>
<name>O14407_NEUCS</name>
<feature type="region of interest" description="Disordered" evidence="14">
    <location>
        <begin position="660"/>
        <end position="679"/>
    </location>
</feature>
<feature type="compositionally biased region" description="Basic and acidic residues" evidence="14">
    <location>
        <begin position="352"/>
        <end position="370"/>
    </location>
</feature>
<feature type="compositionally biased region" description="Low complexity" evidence="14">
    <location>
        <begin position="661"/>
        <end position="679"/>
    </location>
</feature>
<gene>
    <name evidence="15" type="primary">ropy-2</name>
</gene>
<keyword evidence="6" id="KW-0597">Phosphoprotein</keyword>
<organism evidence="15">
    <name type="scientific">Neurospora crassa</name>
    <dbReference type="NCBI Taxonomy" id="5141"/>
    <lineage>
        <taxon>Eukaryota</taxon>
        <taxon>Fungi</taxon>
        <taxon>Dikarya</taxon>
        <taxon>Ascomycota</taxon>
        <taxon>Pezizomycotina</taxon>
        <taxon>Sordariomycetes</taxon>
        <taxon>Sordariomycetidae</taxon>
        <taxon>Sordariales</taxon>
        <taxon>Sordariaceae</taxon>
        <taxon>Neurospora</taxon>
    </lineage>
</organism>
<keyword evidence="7" id="KW-0832">Ubl conjugation</keyword>
<evidence type="ECO:0000256" key="7">
    <source>
        <dbReference type="ARBA" id="ARBA00022843"/>
    </source>
</evidence>
<dbReference type="PIR" id="T46589">
    <property type="entry name" value="T46589"/>
</dbReference>
<accession>O14407</accession>
<keyword evidence="5" id="KW-1017">Isopeptide bond</keyword>
<evidence type="ECO:0000256" key="13">
    <source>
        <dbReference type="ARBA" id="ARBA00093507"/>
    </source>
</evidence>
<evidence type="ECO:0000313" key="15">
    <source>
        <dbReference type="EMBL" id="AAB68457.1"/>
    </source>
</evidence>
<evidence type="ECO:0000256" key="6">
    <source>
        <dbReference type="ARBA" id="ARBA00022553"/>
    </source>
</evidence>
<dbReference type="GO" id="GO:0005869">
    <property type="term" value="C:dynactin complex"/>
    <property type="evidence" value="ECO:0007669"/>
    <property type="project" value="InterPro"/>
</dbReference>
<evidence type="ECO:0000256" key="8">
    <source>
        <dbReference type="ARBA" id="ARBA00022990"/>
    </source>
</evidence>
<evidence type="ECO:0000256" key="2">
    <source>
        <dbReference type="ARBA" id="ARBA00004529"/>
    </source>
</evidence>
<evidence type="ECO:0000256" key="9">
    <source>
        <dbReference type="ARBA" id="ARBA00023054"/>
    </source>
</evidence>
<feature type="compositionally biased region" description="Basic residues" evidence="14">
    <location>
        <begin position="31"/>
        <end position="42"/>
    </location>
</feature>
<evidence type="ECO:0000256" key="12">
    <source>
        <dbReference type="ARBA" id="ARBA00034864"/>
    </source>
</evidence>
<feature type="region of interest" description="Disordered" evidence="14">
    <location>
        <begin position="348"/>
        <end position="386"/>
    </location>
</feature>
<proteinExistence type="inferred from homology"/>
<evidence type="ECO:0000256" key="3">
    <source>
        <dbReference type="ARBA" id="ARBA00004657"/>
    </source>
</evidence>
<keyword evidence="10" id="KW-0206">Cytoskeleton</keyword>
<evidence type="ECO:0000256" key="4">
    <source>
        <dbReference type="ARBA" id="ARBA00022490"/>
    </source>
</evidence>
<feature type="compositionally biased region" description="Basic and acidic residues" evidence="14">
    <location>
        <begin position="77"/>
        <end position="88"/>
    </location>
</feature>
<comment type="similarity">
    <text evidence="11">Belongs to the dynactin subunit 4 family.</text>
</comment>
<protein>
    <recommendedName>
        <fullName evidence="12">Dynactin subunit 4</fullName>
    </recommendedName>
</protein>
<dbReference type="EMBL" id="U23425">
    <property type="protein sequence ID" value="AAB68457.1"/>
    <property type="molecule type" value="Genomic_DNA"/>
</dbReference>
<keyword evidence="4" id="KW-0963">Cytoplasm</keyword>
<dbReference type="PANTHER" id="PTHR13034">
    <property type="entry name" value="DYNACTIN P62 SUBUNIT"/>
    <property type="match status" value="1"/>
</dbReference>
<evidence type="ECO:0000256" key="11">
    <source>
        <dbReference type="ARBA" id="ARBA00034776"/>
    </source>
</evidence>
<dbReference type="VEuPathDB" id="FungiDB:NCU00257"/>
<evidence type="ECO:0000256" key="1">
    <source>
        <dbReference type="ARBA" id="ARBA00004300"/>
    </source>
</evidence>
<feature type="compositionally biased region" description="Polar residues" evidence="14">
    <location>
        <begin position="125"/>
        <end position="136"/>
    </location>
</feature>
<comment type="subcellular location">
    <subcellularLocation>
        <location evidence="1">Cytoplasm</location>
        <location evidence="1">Cytoskeleton</location>
        <location evidence="1">Microtubule organizing center</location>
        <location evidence="1">Centrosome</location>
    </subcellularLocation>
    <subcellularLocation>
        <location evidence="2">Cytoplasm</location>
        <location evidence="2">Cytoskeleton</location>
        <location evidence="2">Stress fiber</location>
    </subcellularLocation>
    <subcellularLocation>
        <location evidence="3">Cytoplasm</location>
        <location evidence="3">Myofibril</location>
    </subcellularLocation>
</comment>
<keyword evidence="9" id="KW-0175">Coiled coil</keyword>
<evidence type="ECO:0000256" key="5">
    <source>
        <dbReference type="ARBA" id="ARBA00022499"/>
    </source>
</evidence>
<reference evidence="15" key="1">
    <citation type="submission" date="1995-03" db="EMBL/GenBank/DDBJ databases">
        <title>Cloning and characterization of the ropy-2 gene from Neurospora crassa and its role in nuclear migration.</title>
        <authorList>
            <person name="Vierula J.P."/>
            <person name="Mais J.M."/>
        </authorList>
    </citation>
    <scope>NUCLEOTIDE SEQUENCE</scope>
    <source>
        <strain evidence="15">74-OR23-1VA</strain>
    </source>
</reference>
<evidence type="ECO:0000256" key="10">
    <source>
        <dbReference type="ARBA" id="ARBA00023212"/>
    </source>
</evidence>
<feature type="region of interest" description="Disordered" evidence="14">
    <location>
        <begin position="27"/>
        <end position="136"/>
    </location>
</feature>
<dbReference type="AlphaFoldDB" id="O14407"/>
<dbReference type="Pfam" id="PF05502">
    <property type="entry name" value="Dynactin_p62"/>
    <property type="match status" value="1"/>
</dbReference>
<sequence length="710" mass="77818">MEELLPSAVCPKAAHWTSTFGRYLQEQGYSKSKRVRRVKRSSKSPPASISPATPSDIPPSLPLPPPPPYPRLPSHSFFDDGHRLKHPDWTGLEHTNNSGPPPQPNPRDSACMFGNNRLPAFHPGLTQSRIRDTTTGSGLWFPGLRSPPLPSESDPANDQLPLPITPEDLYDTPMAPFNPYTYIRCPCSELNPYTKRTPDVTAQGLSRAAQDDDDHTFDPRAARSNYSLYPLEYLSFCEDCHQIRCPRCVAEEIVCYYCPNCLFEVPSSNIRSEGSRCTRSCFQCPICIGPLAVNHVETPPDPNQLLSPDHASSSHSGSYVLSCSYCNWSSTEIGIKFDKPNSIHMQLAKLRNGGETRLTAKERKERRKEQASQGGGGGSSTGQGEEDLDTLLDMETQFANLKSFYQNQLSDANGTGKVGGDPSAALGNLGFDAPASLSRIMSLYTGSSSLHDKKSKSRPGTMREALAPSEGLQLASLDESSAITALQDFESTTGLDAYSSTASTTQLQSQAPYLGASPLHGLTRFTSSLRPIPYLLRTKRSKRCPQCRHIISKPESKVTTTRFRIRLIAGNYIPTITIKQLIIPGLTPPPMPNLPPDTIEPLKPAQFVLTFKNPIFESVRVTLATPATTPGRFPAKVTILCPQFEIDSNTDVWEEALKDNNATSSSSQAQNLSSSTGPEVQAQVVVNAQALCGRARRGAQVWRGRSWDRK</sequence>